<dbReference type="NCBIfam" id="TIGR04183">
    <property type="entry name" value="Por_Secre_tail"/>
    <property type="match status" value="1"/>
</dbReference>
<gene>
    <name evidence="5" type="ORF">DXN04_06330</name>
</gene>
<dbReference type="PROSITE" id="PS51175">
    <property type="entry name" value="CBM6"/>
    <property type="match status" value="1"/>
</dbReference>
<comment type="caution">
    <text evidence="5">The sequence shown here is derived from an EMBL/GenBank/DDBJ whole genome shotgun (WGS) entry which is preliminary data.</text>
</comment>
<dbReference type="InterPro" id="IPR012334">
    <property type="entry name" value="Pectin_lyas_fold"/>
</dbReference>
<dbReference type="GO" id="GO:0000272">
    <property type="term" value="P:polysaccharide catabolic process"/>
    <property type="evidence" value="ECO:0007669"/>
    <property type="project" value="UniProtKB-KW"/>
</dbReference>
<organism evidence="5 6">
    <name type="scientific">Chitinophaga silvisoli</name>
    <dbReference type="NCBI Taxonomy" id="2291814"/>
    <lineage>
        <taxon>Bacteria</taxon>
        <taxon>Pseudomonadati</taxon>
        <taxon>Bacteroidota</taxon>
        <taxon>Chitinophagia</taxon>
        <taxon>Chitinophagales</taxon>
        <taxon>Chitinophagaceae</taxon>
        <taxon>Chitinophaga</taxon>
    </lineage>
</organism>
<dbReference type="InterPro" id="IPR011050">
    <property type="entry name" value="Pectin_lyase_fold/virulence"/>
</dbReference>
<feature type="signal peptide" evidence="3">
    <location>
        <begin position="1"/>
        <end position="24"/>
    </location>
</feature>
<dbReference type="InterPro" id="IPR008979">
    <property type="entry name" value="Galactose-bd-like_sf"/>
</dbReference>
<dbReference type="GO" id="GO:0005576">
    <property type="term" value="C:extracellular region"/>
    <property type="evidence" value="ECO:0007669"/>
    <property type="project" value="UniProtKB-SubCell"/>
</dbReference>
<dbReference type="GO" id="GO:0030570">
    <property type="term" value="F:pectate lyase activity"/>
    <property type="evidence" value="ECO:0007669"/>
    <property type="project" value="InterPro"/>
</dbReference>
<dbReference type="SUPFAM" id="SSF49785">
    <property type="entry name" value="Galactose-binding domain-like"/>
    <property type="match status" value="1"/>
</dbReference>
<evidence type="ECO:0000313" key="5">
    <source>
        <dbReference type="EMBL" id="RFM35015.1"/>
    </source>
</evidence>
<dbReference type="OrthoDB" id="9804661at2"/>
<dbReference type="Gene3D" id="2.60.120.260">
    <property type="entry name" value="Galactose-binding domain-like"/>
    <property type="match status" value="1"/>
</dbReference>
<dbReference type="SMART" id="SM00656">
    <property type="entry name" value="Amb_all"/>
    <property type="match status" value="1"/>
</dbReference>
<sequence length="663" mass="69331">MMKTRYLRWVLIASCCFLGVSAHAQCSLVGWASQNGGVTGGGTATPTVVSTYDALKTAITSSNVKVVHISGTITIPSGGRINFQDQSAKTIYGLPGSRLVSSDLTKDGSGIIYVKRVSNVIFRNITFEGPAAYDTDGWDNMTIDNSTNVWVDHCDFRDGMDGNLDIKSAADYISVTWCKFSYNKTPVAGGSGGSDDHRFSNLFGSSDGATGDRGHLRITMANCWWAQGCKERMPRVRFGQVHLVNNYFNSTVSSKCIMAGFEANLLIEGNVFENVKNPIDLMNNDFTAITQKDNIFTNTSGNTSGSGTAFTPPYTLNAVPASAVKALVSAGAGATLSSPDCGSTGTTEYTLSTTSVPAAGGTITGAGTYASGTVVTLTASPASGYTFTGWSGDVSGTASAVTVTMNAAKSVTANFQASSTGSNATIRIEDNSTTGLCSYDGAISNNSGANNGYVVNLSNSAGKGVTWLVNAAAEGTYSLNWRYVNSGSSNASTMALIVNGSTVNNGLSFAKTSSSTTFSNTTTTVALNAGNNTIRLESTASAATADIDWMEVTGNSPAAGACSSSARIGVVEEKLTTEKLKNIYPNPTHGHTTINVALAENEQGVIRLFDAQGKLVKDLGVVRANSGGVQQLSYNFSEQTPGLYFVTFINNRGEKASYKLVIE</sequence>
<dbReference type="InterPro" id="IPR026444">
    <property type="entry name" value="Secre_tail"/>
</dbReference>
<reference evidence="5 6" key="1">
    <citation type="submission" date="2018-08" db="EMBL/GenBank/DDBJ databases">
        <title>Chitinophaga sp. K20C18050901, a novel bacterium isolated from forest soil.</title>
        <authorList>
            <person name="Wang C."/>
        </authorList>
    </citation>
    <scope>NUCLEOTIDE SEQUENCE [LARGE SCALE GENOMIC DNA]</scope>
    <source>
        <strain evidence="5 6">K20C18050901</strain>
    </source>
</reference>
<feature type="domain" description="CBM6" evidence="4">
    <location>
        <begin position="426"/>
        <end position="553"/>
    </location>
</feature>
<dbReference type="InterPro" id="IPR013378">
    <property type="entry name" value="InlB-like_B-rpt"/>
</dbReference>
<keyword evidence="2" id="KW-0119">Carbohydrate metabolism</keyword>
<keyword evidence="6" id="KW-1185">Reference proteome</keyword>
<dbReference type="Pfam" id="PF18998">
    <property type="entry name" value="Flg_new_2"/>
    <property type="match status" value="1"/>
</dbReference>
<keyword evidence="3" id="KW-0732">Signal</keyword>
<evidence type="ECO:0000259" key="4">
    <source>
        <dbReference type="PROSITE" id="PS51175"/>
    </source>
</evidence>
<evidence type="ECO:0000256" key="2">
    <source>
        <dbReference type="RuleBase" id="RU361173"/>
    </source>
</evidence>
<keyword evidence="1 2" id="KW-0456">Lyase</keyword>
<dbReference type="PANTHER" id="PTHR31683:SF18">
    <property type="entry name" value="PECTATE LYASE 21-RELATED"/>
    <property type="match status" value="1"/>
</dbReference>
<evidence type="ECO:0000256" key="1">
    <source>
        <dbReference type="ARBA" id="ARBA00023239"/>
    </source>
</evidence>
<dbReference type="Gene3D" id="2.160.20.10">
    <property type="entry name" value="Single-stranded right-handed beta-helix, Pectin lyase-like"/>
    <property type="match status" value="1"/>
</dbReference>
<comment type="subcellular location">
    <subcellularLocation>
        <location evidence="2">Secreted</location>
    </subcellularLocation>
</comment>
<dbReference type="InterPro" id="IPR005084">
    <property type="entry name" value="CBM6"/>
</dbReference>
<accession>A0A3E1P4B3</accession>
<evidence type="ECO:0000256" key="3">
    <source>
        <dbReference type="SAM" id="SignalP"/>
    </source>
</evidence>
<dbReference type="Proteomes" id="UP000261174">
    <property type="component" value="Unassembled WGS sequence"/>
</dbReference>
<dbReference type="GO" id="GO:0030246">
    <property type="term" value="F:carbohydrate binding"/>
    <property type="evidence" value="ECO:0007669"/>
    <property type="project" value="InterPro"/>
</dbReference>
<feature type="chain" id="PRO_5017568212" evidence="3">
    <location>
        <begin position="25"/>
        <end position="663"/>
    </location>
</feature>
<dbReference type="InterPro" id="IPR045032">
    <property type="entry name" value="PEL"/>
</dbReference>
<dbReference type="Pfam" id="PF00544">
    <property type="entry name" value="Pectate_lyase_4"/>
    <property type="match status" value="1"/>
</dbReference>
<dbReference type="PANTHER" id="PTHR31683">
    <property type="entry name" value="PECTATE LYASE 18-RELATED"/>
    <property type="match status" value="1"/>
</dbReference>
<dbReference type="NCBIfam" id="TIGR02543">
    <property type="entry name" value="List_Bact_rpt"/>
    <property type="match status" value="1"/>
</dbReference>
<comment type="similarity">
    <text evidence="2">Belongs to the polysaccharide lyase 1 family.</text>
</comment>
<dbReference type="EMBL" id="QTJV01000002">
    <property type="protein sequence ID" value="RFM35015.1"/>
    <property type="molecule type" value="Genomic_DNA"/>
</dbReference>
<keyword evidence="2" id="KW-0624">Polysaccharide degradation</keyword>
<evidence type="ECO:0000313" key="6">
    <source>
        <dbReference type="Proteomes" id="UP000261174"/>
    </source>
</evidence>
<dbReference type="Pfam" id="PF03422">
    <property type="entry name" value="CBM_6"/>
    <property type="match status" value="1"/>
</dbReference>
<dbReference type="InterPro" id="IPR002022">
    <property type="entry name" value="Pec_lyase"/>
</dbReference>
<dbReference type="SUPFAM" id="SSF51126">
    <property type="entry name" value="Pectin lyase-like"/>
    <property type="match status" value="1"/>
</dbReference>
<dbReference type="RefSeq" id="WP_116852499.1">
    <property type="nucleotide sequence ID" value="NZ_QTJV01000002.1"/>
</dbReference>
<dbReference type="Pfam" id="PF18962">
    <property type="entry name" value="Por_Secre_tail"/>
    <property type="match status" value="1"/>
</dbReference>
<dbReference type="InterPro" id="IPR044060">
    <property type="entry name" value="Bacterial_rp_domain"/>
</dbReference>
<protein>
    <submittedName>
        <fullName evidence="5">T9SS C-terminal target domain-containing protein</fullName>
    </submittedName>
</protein>
<proteinExistence type="inferred from homology"/>
<dbReference type="AlphaFoldDB" id="A0A3E1P4B3"/>
<keyword evidence="2" id="KW-0964">Secreted</keyword>
<name>A0A3E1P4B3_9BACT</name>